<dbReference type="EMBL" id="JBHUMQ010000026">
    <property type="protein sequence ID" value="MFD2694143.1"/>
    <property type="molecule type" value="Genomic_DNA"/>
</dbReference>
<comment type="caution">
    <text evidence="1">The sequence shown here is derived from an EMBL/GenBank/DDBJ whole genome shotgun (WGS) entry which is preliminary data.</text>
</comment>
<organism evidence="1 2">
    <name type="scientific">Sporolactobacillus shoreicorticis</name>
    <dbReference type="NCBI Taxonomy" id="1923877"/>
    <lineage>
        <taxon>Bacteria</taxon>
        <taxon>Bacillati</taxon>
        <taxon>Bacillota</taxon>
        <taxon>Bacilli</taxon>
        <taxon>Bacillales</taxon>
        <taxon>Sporolactobacillaceae</taxon>
        <taxon>Sporolactobacillus</taxon>
    </lineage>
</organism>
<proteinExistence type="predicted"/>
<dbReference type="Proteomes" id="UP001597399">
    <property type="component" value="Unassembled WGS sequence"/>
</dbReference>
<sequence>MLRDMHIVRYIKHSHSWYLHDIVPLYTEKTCYRKGDIIENKHHLYIVIGDHPYLRVERYNHKVIRRKPLNLLFPEK</sequence>
<keyword evidence="2" id="KW-1185">Reference proteome</keyword>
<dbReference type="RefSeq" id="WP_253057701.1">
    <property type="nucleotide sequence ID" value="NZ_JAMXWM010000001.1"/>
</dbReference>
<gene>
    <name evidence="1" type="ORF">ACFSUE_10965</name>
</gene>
<name>A0ABW5S3K4_9BACL</name>
<evidence type="ECO:0000313" key="2">
    <source>
        <dbReference type="Proteomes" id="UP001597399"/>
    </source>
</evidence>
<accession>A0ABW5S3K4</accession>
<protein>
    <submittedName>
        <fullName evidence="1">Uncharacterized protein</fullName>
    </submittedName>
</protein>
<reference evidence="2" key="1">
    <citation type="journal article" date="2019" name="Int. J. Syst. Evol. Microbiol.">
        <title>The Global Catalogue of Microorganisms (GCM) 10K type strain sequencing project: providing services to taxonomists for standard genome sequencing and annotation.</title>
        <authorList>
            <consortium name="The Broad Institute Genomics Platform"/>
            <consortium name="The Broad Institute Genome Sequencing Center for Infectious Disease"/>
            <person name="Wu L."/>
            <person name="Ma J."/>
        </authorList>
    </citation>
    <scope>NUCLEOTIDE SEQUENCE [LARGE SCALE GENOMIC DNA]</scope>
    <source>
        <strain evidence="2">TISTR 2466</strain>
    </source>
</reference>
<evidence type="ECO:0000313" key="1">
    <source>
        <dbReference type="EMBL" id="MFD2694143.1"/>
    </source>
</evidence>